<name>A0AAF0TCJ2_SOLVR</name>
<dbReference type="Proteomes" id="UP001234989">
    <property type="component" value="Chromosome 2"/>
</dbReference>
<proteinExistence type="predicted"/>
<evidence type="ECO:0000313" key="3">
    <source>
        <dbReference type="Proteomes" id="UP001234989"/>
    </source>
</evidence>
<reference evidence="2" key="1">
    <citation type="submission" date="2023-08" db="EMBL/GenBank/DDBJ databases">
        <title>A de novo genome assembly of Solanum verrucosum Schlechtendal, a Mexican diploid species geographically isolated from the other diploid A-genome species in potato relatives.</title>
        <authorList>
            <person name="Hosaka K."/>
        </authorList>
    </citation>
    <scope>NUCLEOTIDE SEQUENCE</scope>
    <source>
        <tissue evidence="2">Young leaves</tissue>
    </source>
</reference>
<dbReference type="AlphaFoldDB" id="A0AAF0TCJ2"/>
<evidence type="ECO:0000256" key="1">
    <source>
        <dbReference type="SAM" id="MobiDB-lite"/>
    </source>
</evidence>
<feature type="region of interest" description="Disordered" evidence="1">
    <location>
        <begin position="68"/>
        <end position="127"/>
    </location>
</feature>
<gene>
    <name evidence="2" type="ORF">MTR67_007206</name>
</gene>
<evidence type="ECO:0000313" key="2">
    <source>
        <dbReference type="EMBL" id="WMV13821.1"/>
    </source>
</evidence>
<feature type="compositionally biased region" description="Polar residues" evidence="1">
    <location>
        <begin position="109"/>
        <end position="127"/>
    </location>
</feature>
<accession>A0AAF0TCJ2</accession>
<dbReference type="EMBL" id="CP133613">
    <property type="protein sequence ID" value="WMV13821.1"/>
    <property type="molecule type" value="Genomic_DNA"/>
</dbReference>
<feature type="region of interest" description="Disordered" evidence="1">
    <location>
        <begin position="1"/>
        <end position="23"/>
    </location>
</feature>
<protein>
    <submittedName>
        <fullName evidence="2">Uncharacterized protein</fullName>
    </submittedName>
</protein>
<organism evidence="2 3">
    <name type="scientific">Solanum verrucosum</name>
    <dbReference type="NCBI Taxonomy" id="315347"/>
    <lineage>
        <taxon>Eukaryota</taxon>
        <taxon>Viridiplantae</taxon>
        <taxon>Streptophyta</taxon>
        <taxon>Embryophyta</taxon>
        <taxon>Tracheophyta</taxon>
        <taxon>Spermatophyta</taxon>
        <taxon>Magnoliopsida</taxon>
        <taxon>eudicotyledons</taxon>
        <taxon>Gunneridae</taxon>
        <taxon>Pentapetalae</taxon>
        <taxon>asterids</taxon>
        <taxon>lamiids</taxon>
        <taxon>Solanales</taxon>
        <taxon>Solanaceae</taxon>
        <taxon>Solanoideae</taxon>
        <taxon>Solaneae</taxon>
        <taxon>Solanum</taxon>
    </lineage>
</organism>
<sequence>DVALHRFHHPPPSPAIEEKNRNYSPMEDVQANITNKLFHVRAKKAFARTSHTTSVKLYIHSCVEKESFADSLPSPSTINIHEGSKRKQKAEPPQVPEQAGSLKMKQKLEPTTPQTTEGHSFITSSSL</sequence>
<keyword evidence="3" id="KW-1185">Reference proteome</keyword>
<feature type="non-terminal residue" evidence="2">
    <location>
        <position position="1"/>
    </location>
</feature>